<evidence type="ECO:0000313" key="1">
    <source>
        <dbReference type="Proteomes" id="UP000515202"/>
    </source>
</evidence>
<dbReference type="SUPFAM" id="SSF57938">
    <property type="entry name" value="DnaJ/Hsp40 cysteine-rich domain"/>
    <property type="match status" value="1"/>
</dbReference>
<dbReference type="CTD" id="51066"/>
<dbReference type="KEGG" id="pvp:105299069"/>
<protein>
    <submittedName>
        <fullName evidence="2">Protein SSUH2 homolog</fullName>
    </submittedName>
</protein>
<dbReference type="OrthoDB" id="3355217at2759"/>
<dbReference type="GeneID" id="105299069"/>
<dbReference type="PANTHER" id="PTHR48465:SF1">
    <property type="entry name" value="PROTEIN SSUH2 HOMOLOG"/>
    <property type="match status" value="1"/>
</dbReference>
<gene>
    <name evidence="2" type="primary">SSUH2</name>
</gene>
<reference evidence="2" key="1">
    <citation type="submission" date="2025-08" db="UniProtKB">
        <authorList>
            <consortium name="RefSeq"/>
        </authorList>
    </citation>
    <scope>IDENTIFICATION</scope>
    <source>
        <tissue evidence="2">Kidney</tissue>
    </source>
</reference>
<evidence type="ECO:0000313" key="2">
    <source>
        <dbReference type="RefSeq" id="XP_011368957.1"/>
    </source>
</evidence>
<proteinExistence type="predicted"/>
<dbReference type="RefSeq" id="XP_011368957.1">
    <property type="nucleotide sequence ID" value="XM_011370655.1"/>
</dbReference>
<accession>A0A6P3R6E2</accession>
<dbReference type="InterPro" id="IPR052789">
    <property type="entry name" value="SSUH2_homolog"/>
</dbReference>
<sequence>MDRDLSEEDSVVDLSFEAESPLAPPAELLERLPSYDCLFQGDGRQIFFPPLEALGTPHEQRGWSSFLEHRVPVVTEEVAREALLSFVNSKCCYGSAAAGNLVIQELKQQSVCRYRLETFSESRISEWTFQPFTHHSVDGPRGGTSPRLWDIKVQVPPMFQEDTRKFQVPHSSLVKEGACSRSLGWNSNQVSGCSLPHFFGRPAGAEAVVCPQVRCPSCSGAKRRAKQPRRCQMCSGSGRRRCSTCSGRGNKTCATCKGEKKLLHFVQLVIMWKNSLFEFVSEHQLNCPGELLAKAKGENLFKDENTMVYPLVNFPLREISLASQRGIAQHSAALTSRARVLQQRQTIELIPLTEVHYWYQGKTNVYYIYGTDHRVYVADYPERYCCGCTIL</sequence>
<name>A0A6P3R6E2_PTEVA</name>
<dbReference type="Proteomes" id="UP000515202">
    <property type="component" value="Unplaced"/>
</dbReference>
<keyword evidence="1" id="KW-1185">Reference proteome</keyword>
<dbReference type="AlphaFoldDB" id="A0A6P3R6E2"/>
<dbReference type="InterPro" id="IPR036410">
    <property type="entry name" value="HSP_DnaJ_Cys-rich_dom_sf"/>
</dbReference>
<dbReference type="PANTHER" id="PTHR48465">
    <property type="entry name" value="PROTEIN SSUH2 HOMOLOG"/>
    <property type="match status" value="1"/>
</dbReference>
<organism evidence="1 2">
    <name type="scientific">Pteropus vampyrus</name>
    <name type="common">Large flying fox</name>
    <dbReference type="NCBI Taxonomy" id="132908"/>
    <lineage>
        <taxon>Eukaryota</taxon>
        <taxon>Metazoa</taxon>
        <taxon>Chordata</taxon>
        <taxon>Craniata</taxon>
        <taxon>Vertebrata</taxon>
        <taxon>Euteleostomi</taxon>
        <taxon>Mammalia</taxon>
        <taxon>Eutheria</taxon>
        <taxon>Laurasiatheria</taxon>
        <taxon>Chiroptera</taxon>
        <taxon>Yinpterochiroptera</taxon>
        <taxon>Pteropodoidea</taxon>
        <taxon>Pteropodidae</taxon>
        <taxon>Pteropodinae</taxon>
        <taxon>Pteropus</taxon>
    </lineage>
</organism>